<name>A0A0H5RFJ1_9EUKA</name>
<accession>A0A0H5RFJ1</accession>
<evidence type="ECO:0000313" key="1">
    <source>
        <dbReference type="EMBL" id="CRZ12307.1"/>
    </source>
</evidence>
<dbReference type="AlphaFoldDB" id="A0A0H5RFJ1"/>
<organism evidence="1">
    <name type="scientific">Spongospora subterranea</name>
    <dbReference type="NCBI Taxonomy" id="70186"/>
    <lineage>
        <taxon>Eukaryota</taxon>
        <taxon>Sar</taxon>
        <taxon>Rhizaria</taxon>
        <taxon>Endomyxa</taxon>
        <taxon>Phytomyxea</taxon>
        <taxon>Plasmodiophorida</taxon>
        <taxon>Plasmodiophoridae</taxon>
        <taxon>Spongospora</taxon>
    </lineage>
</organism>
<dbReference type="EMBL" id="HACM01011865">
    <property type="protein sequence ID" value="CRZ12307.1"/>
    <property type="molecule type" value="Transcribed_RNA"/>
</dbReference>
<reference evidence="1" key="1">
    <citation type="submission" date="2015-04" db="EMBL/GenBank/DDBJ databases">
        <title>The genome sequence of the plant pathogenic Rhizarian Plasmodiophora brassicae reveals insights in its biotrophic life cycle and the origin of chitin synthesis.</title>
        <authorList>
            <person name="Schwelm A."/>
            <person name="Fogelqvist J."/>
            <person name="Knaust A."/>
            <person name="Julke S."/>
            <person name="Lilja T."/>
            <person name="Dhandapani V."/>
            <person name="Bonilla-Rosso G."/>
            <person name="Karlsson M."/>
            <person name="Shevchenko A."/>
            <person name="Choi S.R."/>
            <person name="Kim H.G."/>
            <person name="Park J.Y."/>
            <person name="Lim Y.P."/>
            <person name="Ludwig-Muller J."/>
            <person name="Dixelius C."/>
        </authorList>
    </citation>
    <scope>NUCLEOTIDE SEQUENCE</scope>
    <source>
        <tissue evidence="1">Potato root galls</tissue>
    </source>
</reference>
<feature type="non-terminal residue" evidence="1">
    <location>
        <position position="140"/>
    </location>
</feature>
<sequence length="140" mass="15025">MLANSLFSIKTLQADANLDDPLLVLVIELLLDIEWPSPSLSSSVPPERAVICAGWTARSLYSPELPCDSARVNLTLLSCGGRSISNAMTVDSDAPICVEIGVSDPEYVQQKLPPLMLIANTAQAEENTETDEGRGMSPPR</sequence>
<protein>
    <submittedName>
        <fullName evidence="1">Uncharacterized protein</fullName>
    </submittedName>
</protein>
<proteinExistence type="predicted"/>